<feature type="transmembrane region" description="Helical" evidence="13">
    <location>
        <begin position="209"/>
        <end position="227"/>
    </location>
</feature>
<dbReference type="InterPro" id="IPR052023">
    <property type="entry name" value="Histidine_kinase_KdpD"/>
</dbReference>
<dbReference type="PANTHER" id="PTHR45569">
    <property type="entry name" value="SENSOR PROTEIN KDPD"/>
    <property type="match status" value="1"/>
</dbReference>
<feature type="transmembrane region" description="Helical" evidence="13">
    <location>
        <begin position="183"/>
        <end position="202"/>
    </location>
</feature>
<dbReference type="InterPro" id="IPR003594">
    <property type="entry name" value="HATPase_dom"/>
</dbReference>
<dbReference type="Gene3D" id="3.30.450.40">
    <property type="match status" value="1"/>
</dbReference>
<keyword evidence="7" id="KW-0547">Nucleotide-binding</keyword>
<dbReference type="InterPro" id="IPR029016">
    <property type="entry name" value="GAF-like_dom_sf"/>
</dbReference>
<keyword evidence="9" id="KW-0067">ATP-binding</keyword>
<feature type="domain" description="Histidine kinase" evidence="14">
    <location>
        <begin position="436"/>
        <end position="652"/>
    </location>
</feature>
<dbReference type="InterPro" id="IPR025201">
    <property type="entry name" value="KdpD_TM"/>
</dbReference>
<dbReference type="GO" id="GO:0005886">
    <property type="term" value="C:plasma membrane"/>
    <property type="evidence" value="ECO:0007669"/>
    <property type="project" value="TreeGrafter"/>
</dbReference>
<dbReference type="Pfam" id="PF13493">
    <property type="entry name" value="DUF4118"/>
    <property type="match status" value="1"/>
</dbReference>
<evidence type="ECO:0000256" key="11">
    <source>
        <dbReference type="ARBA" id="ARBA00023012"/>
    </source>
</evidence>
<dbReference type="RefSeq" id="WP_163051763.1">
    <property type="nucleotide sequence ID" value="NZ_AP019695.1"/>
</dbReference>
<evidence type="ECO:0000256" key="7">
    <source>
        <dbReference type="ARBA" id="ARBA00022741"/>
    </source>
</evidence>
<dbReference type="PROSITE" id="PS50109">
    <property type="entry name" value="HIS_KIN"/>
    <property type="match status" value="1"/>
</dbReference>
<dbReference type="InterPro" id="IPR036890">
    <property type="entry name" value="HATPase_C_sf"/>
</dbReference>
<evidence type="ECO:0000256" key="4">
    <source>
        <dbReference type="ARBA" id="ARBA00022553"/>
    </source>
</evidence>
<dbReference type="Gene3D" id="3.40.50.620">
    <property type="entry name" value="HUPs"/>
    <property type="match status" value="1"/>
</dbReference>
<evidence type="ECO:0000256" key="13">
    <source>
        <dbReference type="SAM" id="Phobius"/>
    </source>
</evidence>
<dbReference type="CDD" id="cd00075">
    <property type="entry name" value="HATPase"/>
    <property type="match status" value="1"/>
</dbReference>
<keyword evidence="12 13" id="KW-0472">Membrane</keyword>
<evidence type="ECO:0000313" key="15">
    <source>
        <dbReference type="EMBL" id="BBK22367.1"/>
    </source>
</evidence>
<dbReference type="SMART" id="SM00388">
    <property type="entry name" value="HisKA"/>
    <property type="match status" value="1"/>
</dbReference>
<evidence type="ECO:0000256" key="12">
    <source>
        <dbReference type="ARBA" id="ARBA00023136"/>
    </source>
</evidence>
<comment type="subcellular location">
    <subcellularLocation>
        <location evidence="2">Membrane</location>
        <topology evidence="2">Multi-pass membrane protein</topology>
    </subcellularLocation>
</comment>
<dbReference type="AlphaFoldDB" id="A0A6N4TI21"/>
<dbReference type="GO" id="GO:0000155">
    <property type="term" value="F:phosphorelay sensor kinase activity"/>
    <property type="evidence" value="ECO:0007669"/>
    <property type="project" value="InterPro"/>
</dbReference>
<evidence type="ECO:0000313" key="16">
    <source>
        <dbReference type="Proteomes" id="UP000464754"/>
    </source>
</evidence>
<dbReference type="InterPro" id="IPR004358">
    <property type="entry name" value="Sig_transdc_His_kin-like_C"/>
</dbReference>
<dbReference type="KEGG" id="aarg:Aargi30884_12700"/>
<dbReference type="PRINTS" id="PR00344">
    <property type="entry name" value="BCTRLSENSOR"/>
</dbReference>
<evidence type="ECO:0000256" key="2">
    <source>
        <dbReference type="ARBA" id="ARBA00004141"/>
    </source>
</evidence>
<dbReference type="Gene3D" id="1.10.287.130">
    <property type="match status" value="1"/>
</dbReference>
<dbReference type="EMBL" id="AP019695">
    <property type="protein sequence ID" value="BBK22367.1"/>
    <property type="molecule type" value="Genomic_DNA"/>
</dbReference>
<accession>A0A6N4TI21</accession>
<keyword evidence="5" id="KW-0808">Transferase</keyword>
<evidence type="ECO:0000256" key="10">
    <source>
        <dbReference type="ARBA" id="ARBA00022989"/>
    </source>
</evidence>
<dbReference type="SUPFAM" id="SSF47384">
    <property type="entry name" value="Homodimeric domain of signal transducing histidine kinase"/>
    <property type="match status" value="1"/>
</dbReference>
<dbReference type="InterPro" id="IPR005467">
    <property type="entry name" value="His_kinase_dom"/>
</dbReference>
<keyword evidence="11" id="KW-0902">Two-component regulatory system</keyword>
<dbReference type="SMART" id="SM00387">
    <property type="entry name" value="HATPase_c"/>
    <property type="match status" value="1"/>
</dbReference>
<dbReference type="Gene3D" id="3.30.565.10">
    <property type="entry name" value="Histidine kinase-like ATPase, C-terminal domain"/>
    <property type="match status" value="1"/>
</dbReference>
<dbReference type="PANTHER" id="PTHR45569:SF1">
    <property type="entry name" value="SENSOR PROTEIN KDPD"/>
    <property type="match status" value="1"/>
</dbReference>
<dbReference type="InterPro" id="IPR036097">
    <property type="entry name" value="HisK_dim/P_sf"/>
</dbReference>
<evidence type="ECO:0000256" key="5">
    <source>
        <dbReference type="ARBA" id="ARBA00022679"/>
    </source>
</evidence>
<dbReference type="EC" id="2.7.13.3" evidence="3"/>
<dbReference type="Pfam" id="PF00512">
    <property type="entry name" value="HisKA"/>
    <property type="match status" value="1"/>
</dbReference>
<organism evidence="15 16">
    <name type="scientific">Amedibacterium intestinale</name>
    <dbReference type="NCBI Taxonomy" id="2583452"/>
    <lineage>
        <taxon>Bacteria</taxon>
        <taxon>Bacillati</taxon>
        <taxon>Bacillota</taxon>
        <taxon>Erysipelotrichia</taxon>
        <taxon>Erysipelotrichales</taxon>
        <taxon>Erysipelotrichaceae</taxon>
        <taxon>Amedibacterium</taxon>
    </lineage>
</organism>
<sequence length="656" mass="75259">MEKNLENNHIQHVLICISSSKLSRKTILSAADLAMRNHACLSAIYVKKNSYFNQLSLKEKQELEWNLSQAEKEGAQVFCIYGKDVVTEIVHFVKKNQVDCVVLGNSLKKRHSFVERESIASKLAKKIPDTDIYVHKQSNDEESLLLKKQRKESIRIIKDVLFAFFILAFVTLCGFFMESWGFRDINIIMMYIVGVLLTGIFTSSILSSFICFLYSGIAVFAFNYFFISPVWTFKVYDKSYIGTFFVMFITAFLISSITHKMKNMASVLSLKANRTELLLETSQKLQKAVHMEDVMQKMSWQISHLLEKNVLYFMGDPNHYEPKQCVYQKKAFHPLSSIEMQAAIQAYELNRHTGYATDICKDSRYLFLTVRNGEKIFSIVGIDMEKEPISSFEEGVLLAMLSECALAMEKEEFVAKQNDAFTKLKQEQLRANLLRSISHDLRTPLTSICGNASALLLNSKEMSEEQRIRMYTDIQEDSLWLINLVENLLSVTRIENGTMQLNFQTEIVSDVVEEAISHIRTKPKQKFLYEEPDEILAAKMDARLMIQVLTNLLNNAVKYSYETSIINVKVFALGEECVIEVCDDGAGIRDEEKEHIFDMFYSAQRKVVDGRRGMGLGLSLCRSIVLAHDGRIEVHDCKPHGAKFQIYLRKEEITLC</sequence>
<feature type="transmembrane region" description="Helical" evidence="13">
    <location>
        <begin position="156"/>
        <end position="177"/>
    </location>
</feature>
<dbReference type="Pfam" id="PF02518">
    <property type="entry name" value="HATPase_c"/>
    <property type="match status" value="1"/>
</dbReference>
<keyword evidence="16" id="KW-1185">Reference proteome</keyword>
<protein>
    <recommendedName>
        <fullName evidence="3">histidine kinase</fullName>
        <ecNumber evidence="3">2.7.13.3</ecNumber>
    </recommendedName>
</protein>
<gene>
    <name evidence="15" type="ORF">Aargi30884_12700</name>
</gene>
<evidence type="ECO:0000256" key="9">
    <source>
        <dbReference type="ARBA" id="ARBA00022840"/>
    </source>
</evidence>
<dbReference type="InterPro" id="IPR003661">
    <property type="entry name" value="HisK_dim/P_dom"/>
</dbReference>
<proteinExistence type="predicted"/>
<dbReference type="CDD" id="cd00082">
    <property type="entry name" value="HisKA"/>
    <property type="match status" value="1"/>
</dbReference>
<evidence type="ECO:0000256" key="3">
    <source>
        <dbReference type="ARBA" id="ARBA00012438"/>
    </source>
</evidence>
<dbReference type="InterPro" id="IPR014729">
    <property type="entry name" value="Rossmann-like_a/b/a_fold"/>
</dbReference>
<keyword evidence="8" id="KW-0418">Kinase</keyword>
<evidence type="ECO:0000256" key="6">
    <source>
        <dbReference type="ARBA" id="ARBA00022692"/>
    </source>
</evidence>
<dbReference type="GO" id="GO:0005524">
    <property type="term" value="F:ATP binding"/>
    <property type="evidence" value="ECO:0007669"/>
    <property type="project" value="UniProtKB-KW"/>
</dbReference>
<keyword evidence="6 13" id="KW-0812">Transmembrane</keyword>
<dbReference type="InterPro" id="IPR038318">
    <property type="entry name" value="KdpD_sf"/>
</dbReference>
<evidence type="ECO:0000256" key="1">
    <source>
        <dbReference type="ARBA" id="ARBA00000085"/>
    </source>
</evidence>
<dbReference type="SUPFAM" id="SSF52402">
    <property type="entry name" value="Adenine nucleotide alpha hydrolases-like"/>
    <property type="match status" value="1"/>
</dbReference>
<feature type="transmembrane region" description="Helical" evidence="13">
    <location>
        <begin position="239"/>
        <end position="258"/>
    </location>
</feature>
<reference evidence="16" key="1">
    <citation type="submission" date="2019-05" db="EMBL/GenBank/DDBJ databases">
        <title>Complete genome sequencing of Absiella argi strain JCM 30884.</title>
        <authorList>
            <person name="Sakamoto M."/>
            <person name="Murakami T."/>
            <person name="Mori H."/>
        </authorList>
    </citation>
    <scope>NUCLEOTIDE SEQUENCE [LARGE SCALE GENOMIC DNA]</scope>
    <source>
        <strain evidence="16">JCM 30884</strain>
    </source>
</reference>
<keyword evidence="4" id="KW-0597">Phosphoprotein</keyword>
<comment type="catalytic activity">
    <reaction evidence="1">
        <text>ATP + protein L-histidine = ADP + protein N-phospho-L-histidine.</text>
        <dbReference type="EC" id="2.7.13.3"/>
    </reaction>
</comment>
<dbReference type="SUPFAM" id="SSF55874">
    <property type="entry name" value="ATPase domain of HSP90 chaperone/DNA topoisomerase II/histidine kinase"/>
    <property type="match status" value="1"/>
</dbReference>
<dbReference type="Gene3D" id="1.20.120.620">
    <property type="entry name" value="Backbone structure of the membrane domain of e. Coli histidine kinase receptor kdpd"/>
    <property type="match status" value="1"/>
</dbReference>
<evidence type="ECO:0000259" key="14">
    <source>
        <dbReference type="PROSITE" id="PS50109"/>
    </source>
</evidence>
<evidence type="ECO:0000256" key="8">
    <source>
        <dbReference type="ARBA" id="ARBA00022777"/>
    </source>
</evidence>
<dbReference type="Proteomes" id="UP000464754">
    <property type="component" value="Chromosome"/>
</dbReference>
<name>A0A6N4TI21_9FIRM</name>
<keyword evidence="10 13" id="KW-1133">Transmembrane helix</keyword>